<evidence type="ECO:0000259" key="3">
    <source>
        <dbReference type="PROSITE" id="PS50102"/>
    </source>
</evidence>
<dbReference type="InterPro" id="IPR012677">
    <property type="entry name" value="Nucleotide-bd_a/b_plait_sf"/>
</dbReference>
<proteinExistence type="predicted"/>
<evidence type="ECO:0000256" key="2">
    <source>
        <dbReference type="SAM" id="MobiDB-lite"/>
    </source>
</evidence>
<dbReference type="SMART" id="SM00360">
    <property type="entry name" value="RRM"/>
    <property type="match status" value="2"/>
</dbReference>
<dbReference type="InterPro" id="IPR000504">
    <property type="entry name" value="RRM_dom"/>
</dbReference>
<feature type="compositionally biased region" description="Basic and acidic residues" evidence="2">
    <location>
        <begin position="358"/>
        <end position="379"/>
    </location>
</feature>
<accession>A0A3M7R5H7</accession>
<feature type="compositionally biased region" description="Basic and acidic residues" evidence="2">
    <location>
        <begin position="392"/>
        <end position="419"/>
    </location>
</feature>
<sequence length="426" mass="48177">MSTRLIQVTNVPTSVTREQFRALFSNLGRIDDIVIYPESESKASSVAAKVGYVKFTSSETAQAALNLTSTVYIDRPLLISLVKPSSSSSSARIPEESSALKFCAPLNTNIVLLPNGPTWSHKVINRKVTIQAKDDKPATTYIETKDSNLTDRSLPDYPNLPGSTDPAKAEEIRRTVFVSNLDPRVSLENLYDFFSQIGEIKYVRMTKSVNNVEYENLGHSSERRAPEGVDLENDSVGAVVEFSEQPSVVKALCLNGFKFAEREIKVNHCTQTVQIPESKKEQINVDDIKKDKKKSESHKAKHVKREKHGGSASDGSLKSSDEADLAVEPSPPRKQKRSSRSRSQSKSKSKPARRSRSKEKDRKERDRDKKRSREREKSGRSHSGVRSSNKKRKDDKEKDRDRDKEREREKERSSNNKKDKKEKRRS</sequence>
<dbReference type="PROSITE" id="PS50102">
    <property type="entry name" value="RRM"/>
    <property type="match status" value="2"/>
</dbReference>
<protein>
    <submittedName>
        <fullName evidence="4">Putative splicing arginine serine-rich 7 isoform X2</fullName>
    </submittedName>
</protein>
<feature type="domain" description="RRM" evidence="3">
    <location>
        <begin position="4"/>
        <end position="84"/>
    </location>
</feature>
<feature type="compositionally biased region" description="Basic residues" evidence="2">
    <location>
        <begin position="333"/>
        <end position="357"/>
    </location>
</feature>
<dbReference type="Pfam" id="PF00076">
    <property type="entry name" value="RRM_1"/>
    <property type="match status" value="2"/>
</dbReference>
<dbReference type="GO" id="GO:0005654">
    <property type="term" value="C:nucleoplasm"/>
    <property type="evidence" value="ECO:0007669"/>
    <property type="project" value="TreeGrafter"/>
</dbReference>
<dbReference type="OrthoDB" id="7763451at2759"/>
<dbReference type="SUPFAM" id="SSF54928">
    <property type="entry name" value="RNA-binding domain, RBD"/>
    <property type="match status" value="1"/>
</dbReference>
<dbReference type="InterPro" id="IPR035979">
    <property type="entry name" value="RBD_domain_sf"/>
</dbReference>
<feature type="region of interest" description="Disordered" evidence="2">
    <location>
        <begin position="284"/>
        <end position="426"/>
    </location>
</feature>
<dbReference type="Proteomes" id="UP000276133">
    <property type="component" value="Unassembled WGS sequence"/>
</dbReference>
<comment type="caution">
    <text evidence="4">The sequence shown here is derived from an EMBL/GenBank/DDBJ whole genome shotgun (WGS) entry which is preliminary data.</text>
</comment>
<feature type="domain" description="RRM" evidence="3">
    <location>
        <begin position="174"/>
        <end position="271"/>
    </location>
</feature>
<evidence type="ECO:0000313" key="5">
    <source>
        <dbReference type="Proteomes" id="UP000276133"/>
    </source>
</evidence>
<keyword evidence="1" id="KW-0694">RNA-binding</keyword>
<evidence type="ECO:0000313" key="4">
    <source>
        <dbReference type="EMBL" id="RNA18810.1"/>
    </source>
</evidence>
<organism evidence="4 5">
    <name type="scientific">Brachionus plicatilis</name>
    <name type="common">Marine rotifer</name>
    <name type="synonym">Brachionus muelleri</name>
    <dbReference type="NCBI Taxonomy" id="10195"/>
    <lineage>
        <taxon>Eukaryota</taxon>
        <taxon>Metazoa</taxon>
        <taxon>Spiralia</taxon>
        <taxon>Gnathifera</taxon>
        <taxon>Rotifera</taxon>
        <taxon>Eurotatoria</taxon>
        <taxon>Monogononta</taxon>
        <taxon>Pseudotrocha</taxon>
        <taxon>Ploima</taxon>
        <taxon>Brachionidae</taxon>
        <taxon>Brachionus</taxon>
    </lineage>
</organism>
<dbReference type="PANTHER" id="PTHR32343:SF22">
    <property type="entry name" value="LD29830P"/>
    <property type="match status" value="1"/>
</dbReference>
<dbReference type="AlphaFoldDB" id="A0A3M7R5H7"/>
<gene>
    <name evidence="4" type="ORF">BpHYR1_009421</name>
</gene>
<dbReference type="Gene3D" id="3.30.70.330">
    <property type="match status" value="2"/>
</dbReference>
<dbReference type="EMBL" id="REGN01004167">
    <property type="protein sequence ID" value="RNA18810.1"/>
    <property type="molecule type" value="Genomic_DNA"/>
</dbReference>
<keyword evidence="5" id="KW-1185">Reference proteome</keyword>
<dbReference type="GO" id="GO:0003723">
    <property type="term" value="F:RNA binding"/>
    <property type="evidence" value="ECO:0007669"/>
    <property type="project" value="UniProtKB-UniRule"/>
</dbReference>
<feature type="compositionally biased region" description="Basic and acidic residues" evidence="2">
    <location>
        <begin position="284"/>
        <end position="298"/>
    </location>
</feature>
<reference evidence="4 5" key="1">
    <citation type="journal article" date="2018" name="Sci. Rep.">
        <title>Genomic signatures of local adaptation to the degree of environmental predictability in rotifers.</title>
        <authorList>
            <person name="Franch-Gras L."/>
            <person name="Hahn C."/>
            <person name="Garcia-Roger E.M."/>
            <person name="Carmona M.J."/>
            <person name="Serra M."/>
            <person name="Gomez A."/>
        </authorList>
    </citation>
    <scope>NUCLEOTIDE SEQUENCE [LARGE SCALE GENOMIC DNA]</scope>
    <source>
        <strain evidence="4">HYR1</strain>
    </source>
</reference>
<name>A0A3M7R5H7_BRAPC</name>
<dbReference type="STRING" id="10195.A0A3M7R5H7"/>
<evidence type="ECO:0000256" key="1">
    <source>
        <dbReference type="PROSITE-ProRule" id="PRU00176"/>
    </source>
</evidence>
<dbReference type="PANTHER" id="PTHR32343">
    <property type="entry name" value="SERINE/ARGININE-RICH SPLICING FACTOR"/>
    <property type="match status" value="1"/>
</dbReference>